<sequence length="614" mass="71308">MSLDSISLEAIRKELLDKFKDEKITNIIQTKKYKIIMEVKPNNFLVLNGINKKRDTFYIHISIDPSSMEIYFSESKNTEETISSPFLNLLQNHLIGGKILDIKQPDFDRILHFIIQPYLKFGQTQNQILIIEFMGKHGNMILLKENTMIEGSIKLVDSNINRYREILPGKFYISPPSQNKLNPLNVNRKDFFNIFYSLKDKSLNLWKLIQNNFIGISLQNAKEMVLQANLSLEKDVSNASQADLEMLWTSFNRIINNIKNHIFQPTIFLDPLSEKIKAYSLINSIQFPPCHKRNFKDANSCLESLFTELEKEREILSIQNKLDQILSKNMLKINNKINDYQKKLEEVKNCEKYKINGELIKANLASIKRGDTEIKVINYYSPRQEDITIPLNHKLTALENARLYFKKYKKTKDSWEIILEQLNNNQLKLAQLAEFHKLYKQYSNSLPNLLKIYNDLMKLGLSKKIIVPLKKQEKKKNKLLPAKYISQDGWEIYVGKNNHQNDFLTFKLASGNDIWLHPKNIQGAHVIIKNRGNKQSPPLETLIQAANLAAYFSKAKKENKVLVDYTLKKYVKKPKNAKPGMAIYSQEKSLLIKINLPEIKNMISQNSQGKILSP</sequence>
<dbReference type="STRING" id="1805029.AUK42_03795"/>
<accession>A0A1J5GDX9</accession>
<dbReference type="PANTHER" id="PTHR15239">
    <property type="entry name" value="NUCLEAR EXPORT MEDIATOR FACTOR NEMF"/>
    <property type="match status" value="1"/>
</dbReference>
<organism evidence="2 5">
    <name type="scientific">Candidatus Infernicultor aquiphilus</name>
    <dbReference type="NCBI Taxonomy" id="1805029"/>
    <lineage>
        <taxon>Bacteria</taxon>
        <taxon>Pseudomonadati</taxon>
        <taxon>Atribacterota</taxon>
        <taxon>Candidatus Phoenicimicrobiia</taxon>
        <taxon>Candidatus Pheonicimicrobiales</taxon>
        <taxon>Candidatus Phoenicimicrobiaceae</taxon>
        <taxon>Candidatus Infernicultor</taxon>
    </lineage>
</organism>
<dbReference type="Proteomes" id="UP000231493">
    <property type="component" value="Unassembled WGS sequence"/>
</dbReference>
<dbReference type="InterPro" id="IPR008532">
    <property type="entry name" value="NFACT_RNA-bd"/>
</dbReference>
<dbReference type="Pfam" id="PF05670">
    <property type="entry name" value="NFACT-R_1"/>
    <property type="match status" value="1"/>
</dbReference>
<evidence type="ECO:0000313" key="6">
    <source>
        <dbReference type="Proteomes" id="UP000228560"/>
    </source>
</evidence>
<evidence type="ECO:0000313" key="2">
    <source>
        <dbReference type="EMBL" id="OIP70965.1"/>
    </source>
</evidence>
<evidence type="ECO:0000313" key="5">
    <source>
        <dbReference type="Proteomes" id="UP000182763"/>
    </source>
</evidence>
<dbReference type="GO" id="GO:1990112">
    <property type="term" value="C:RQC complex"/>
    <property type="evidence" value="ECO:0007669"/>
    <property type="project" value="TreeGrafter"/>
</dbReference>
<evidence type="ECO:0000313" key="7">
    <source>
        <dbReference type="Proteomes" id="UP000231493"/>
    </source>
</evidence>
<dbReference type="Proteomes" id="UP000182763">
    <property type="component" value="Unassembled WGS sequence"/>
</dbReference>
<dbReference type="Gene3D" id="1.10.8.50">
    <property type="match status" value="1"/>
</dbReference>
<dbReference type="Gene3D" id="2.30.310.10">
    <property type="entry name" value="ibrinogen binding protein from staphylococcus aureus domain"/>
    <property type="match status" value="1"/>
</dbReference>
<accession>A0A2M8CDH6</accession>
<name>A0A1J5GDX9_9BACT</name>
<evidence type="ECO:0000313" key="3">
    <source>
        <dbReference type="EMBL" id="PIX35301.1"/>
    </source>
</evidence>
<feature type="domain" description="NFACT RNA-binding" evidence="1">
    <location>
        <begin position="484"/>
        <end position="576"/>
    </location>
</feature>
<dbReference type="AlphaFoldDB" id="A0A1J5GDX9"/>
<dbReference type="EMBL" id="PFTV01000083">
    <property type="protein sequence ID" value="PJB57123.1"/>
    <property type="molecule type" value="Genomic_DNA"/>
</dbReference>
<gene>
    <name evidence="2" type="ORF">AUK42_03795</name>
    <name evidence="4" type="ORF">CO097_03260</name>
    <name evidence="3" type="ORF">COZ58_00500</name>
</gene>
<dbReference type="Proteomes" id="UP000228560">
    <property type="component" value="Unassembled WGS sequence"/>
</dbReference>
<evidence type="ECO:0000259" key="1">
    <source>
        <dbReference type="Pfam" id="PF05670"/>
    </source>
</evidence>
<accession>A0A2M7KAY8</accession>
<reference evidence="3" key="2">
    <citation type="submission" date="2017-09" db="EMBL/GenBank/DDBJ databases">
        <title>Depth-based differentiation of microbial function through sediment-hosted aquifers and enrichment of novel symbionts in the deep terrestrial subsurface.</title>
        <authorList>
            <person name="Probst A.J."/>
            <person name="Ladd B."/>
            <person name="Jarett J.K."/>
            <person name="Geller-Mcgrath D.E."/>
            <person name="Sieber C.M.K."/>
            <person name="Emerson J.B."/>
            <person name="Anantharaman K."/>
            <person name="Thomas B.C."/>
            <person name="Malmstrom R."/>
            <person name="Stieglmeier M."/>
            <person name="Klingl A."/>
            <person name="Woyke T."/>
            <person name="Ryan C.M."/>
            <person name="Banfield J.F."/>
        </authorList>
    </citation>
    <scope>NUCLEOTIDE SEQUENCE</scope>
    <source>
        <strain evidence="3">CG_4_8_14_3_um_filter_34_18</strain>
    </source>
</reference>
<dbReference type="EMBL" id="MNYY01000075">
    <property type="protein sequence ID" value="OIP70965.1"/>
    <property type="molecule type" value="Genomic_DNA"/>
</dbReference>
<reference evidence="2 5" key="1">
    <citation type="journal article" date="2016" name="Environ. Microbiol.">
        <title>Genomic resolution of a cold subsurface aquifer community provides metabolic insights for novel microbes adapted to high CO concentrations.</title>
        <authorList>
            <person name="Probst A.J."/>
            <person name="Castelle C.J."/>
            <person name="Singh A."/>
            <person name="Brown C.T."/>
            <person name="Anantharaman K."/>
            <person name="Sharon I."/>
            <person name="Hug L.A."/>
            <person name="Burstein D."/>
            <person name="Emerson J.B."/>
            <person name="Thomas B.C."/>
            <person name="Banfield J.F."/>
        </authorList>
    </citation>
    <scope>NUCLEOTIDE SEQUENCE [LARGE SCALE GENOMIC DNA]</scope>
    <source>
        <strain evidence="2">CG2_30_33_13</strain>
    </source>
</reference>
<proteinExistence type="predicted"/>
<dbReference type="EMBL" id="PFIP01000011">
    <property type="protein sequence ID" value="PIX35301.1"/>
    <property type="molecule type" value="Genomic_DNA"/>
</dbReference>
<dbReference type="InterPro" id="IPR051608">
    <property type="entry name" value="RQC_Subunit_NEMF"/>
</dbReference>
<comment type="caution">
    <text evidence="2">The sequence shown here is derived from an EMBL/GenBank/DDBJ whole genome shotgun (WGS) entry which is preliminary data.</text>
</comment>
<dbReference type="Pfam" id="PF05833">
    <property type="entry name" value="NFACT_N"/>
    <property type="match status" value="1"/>
</dbReference>
<dbReference type="GO" id="GO:0043023">
    <property type="term" value="F:ribosomal large subunit binding"/>
    <property type="evidence" value="ECO:0007669"/>
    <property type="project" value="TreeGrafter"/>
</dbReference>
<dbReference type="PANTHER" id="PTHR15239:SF6">
    <property type="entry name" value="RIBOSOME QUALITY CONTROL COMPLEX SUBUNIT NEMF"/>
    <property type="match status" value="1"/>
</dbReference>
<evidence type="ECO:0000313" key="4">
    <source>
        <dbReference type="EMBL" id="PJB57123.1"/>
    </source>
</evidence>
<dbReference type="GO" id="GO:0072344">
    <property type="term" value="P:rescue of stalled ribosome"/>
    <property type="evidence" value="ECO:0007669"/>
    <property type="project" value="TreeGrafter"/>
</dbReference>
<reference evidence="6 7" key="3">
    <citation type="submission" date="2017-09" db="EMBL/GenBank/DDBJ databases">
        <title>Depth-based differentiation of microbial function through sediment-hosted aquifers and enrichment of novel symbionts in the deep terrestrial subsurface.</title>
        <authorList>
            <person name="Probst A.J."/>
            <person name="Ladd B."/>
            <person name="Jarett J.K."/>
            <person name="Geller-Mcgrath D.E."/>
            <person name="Sieber C.M."/>
            <person name="Emerson J.B."/>
            <person name="Anantharaman K."/>
            <person name="Thomas B.C."/>
            <person name="Malmstrom R."/>
            <person name="Stieglmeier M."/>
            <person name="Klingl A."/>
            <person name="Woyke T."/>
            <person name="Ryan C.M."/>
            <person name="Banfield J.F."/>
        </authorList>
    </citation>
    <scope>NUCLEOTIDE SEQUENCE [LARGE SCALE GENOMIC DNA]</scope>
    <source>
        <strain evidence="4">CG_4_9_14_3_um_filter_33_16</strain>
    </source>
</reference>
<dbReference type="GO" id="GO:0000049">
    <property type="term" value="F:tRNA binding"/>
    <property type="evidence" value="ECO:0007669"/>
    <property type="project" value="TreeGrafter"/>
</dbReference>
<protein>
    <recommendedName>
        <fullName evidence="1">NFACT RNA-binding domain-containing protein</fullName>
    </recommendedName>
</protein>